<dbReference type="CDD" id="cd18746">
    <property type="entry name" value="PIN_VapC4-5_FitB-like"/>
    <property type="match status" value="1"/>
</dbReference>
<dbReference type="SMART" id="SM00670">
    <property type="entry name" value="PINc"/>
    <property type="match status" value="1"/>
</dbReference>
<dbReference type="Gene3D" id="3.40.50.1010">
    <property type="entry name" value="5'-nuclease"/>
    <property type="match status" value="1"/>
</dbReference>
<dbReference type="InterPro" id="IPR002716">
    <property type="entry name" value="PIN_dom"/>
</dbReference>
<evidence type="ECO:0000256" key="3">
    <source>
        <dbReference type="ARBA" id="ARBA00022722"/>
    </source>
</evidence>
<name>A0A975BJA4_9BACT</name>
<keyword evidence="4" id="KW-0479">Metal-binding</keyword>
<accession>A0A975BJA4</accession>
<evidence type="ECO:0000259" key="8">
    <source>
        <dbReference type="SMART" id="SM00670"/>
    </source>
</evidence>
<protein>
    <submittedName>
        <fullName evidence="9">PIN domain-containing protein</fullName>
    </submittedName>
</protein>
<evidence type="ECO:0000313" key="9">
    <source>
        <dbReference type="EMBL" id="QTA86169.1"/>
    </source>
</evidence>
<dbReference type="GO" id="GO:0016787">
    <property type="term" value="F:hydrolase activity"/>
    <property type="evidence" value="ECO:0007669"/>
    <property type="project" value="UniProtKB-KW"/>
</dbReference>
<dbReference type="PANTHER" id="PTHR33653">
    <property type="entry name" value="RIBONUCLEASE VAPC2"/>
    <property type="match status" value="1"/>
</dbReference>
<evidence type="ECO:0000256" key="2">
    <source>
        <dbReference type="ARBA" id="ARBA00022649"/>
    </source>
</evidence>
<dbReference type="RefSeq" id="WP_207681922.1">
    <property type="nucleotide sequence ID" value="NZ_CP061800.1"/>
</dbReference>
<evidence type="ECO:0000256" key="4">
    <source>
        <dbReference type="ARBA" id="ARBA00022723"/>
    </source>
</evidence>
<dbReference type="Pfam" id="PF01850">
    <property type="entry name" value="PIN"/>
    <property type="match status" value="1"/>
</dbReference>
<comment type="similarity">
    <text evidence="7">Belongs to the PINc/VapC protein family.</text>
</comment>
<organism evidence="9 10">
    <name type="scientific">Desulfonema magnum</name>
    <dbReference type="NCBI Taxonomy" id="45655"/>
    <lineage>
        <taxon>Bacteria</taxon>
        <taxon>Pseudomonadati</taxon>
        <taxon>Thermodesulfobacteriota</taxon>
        <taxon>Desulfobacteria</taxon>
        <taxon>Desulfobacterales</taxon>
        <taxon>Desulfococcaceae</taxon>
        <taxon>Desulfonema</taxon>
    </lineage>
</organism>
<keyword evidence="10" id="KW-1185">Reference proteome</keyword>
<evidence type="ECO:0000313" key="10">
    <source>
        <dbReference type="Proteomes" id="UP000663722"/>
    </source>
</evidence>
<dbReference type="GO" id="GO:0004518">
    <property type="term" value="F:nuclease activity"/>
    <property type="evidence" value="ECO:0007669"/>
    <property type="project" value="UniProtKB-KW"/>
</dbReference>
<evidence type="ECO:0000256" key="6">
    <source>
        <dbReference type="ARBA" id="ARBA00022842"/>
    </source>
</evidence>
<dbReference type="GO" id="GO:0046872">
    <property type="term" value="F:metal ion binding"/>
    <property type="evidence" value="ECO:0007669"/>
    <property type="project" value="UniProtKB-KW"/>
</dbReference>
<gene>
    <name evidence="9" type="ORF">dnm_021900</name>
</gene>
<dbReference type="PANTHER" id="PTHR33653:SF1">
    <property type="entry name" value="RIBONUCLEASE VAPC2"/>
    <property type="match status" value="1"/>
</dbReference>
<dbReference type="Proteomes" id="UP000663722">
    <property type="component" value="Chromosome"/>
</dbReference>
<evidence type="ECO:0000256" key="1">
    <source>
        <dbReference type="ARBA" id="ARBA00001946"/>
    </source>
</evidence>
<feature type="domain" description="PIN" evidence="8">
    <location>
        <begin position="1"/>
        <end position="128"/>
    </location>
</feature>
<dbReference type="AlphaFoldDB" id="A0A975BJA4"/>
<dbReference type="EMBL" id="CP061800">
    <property type="protein sequence ID" value="QTA86169.1"/>
    <property type="molecule type" value="Genomic_DNA"/>
</dbReference>
<proteinExistence type="inferred from homology"/>
<keyword evidence="5" id="KW-0378">Hydrolase</keyword>
<evidence type="ECO:0000256" key="5">
    <source>
        <dbReference type="ARBA" id="ARBA00022801"/>
    </source>
</evidence>
<keyword evidence="2" id="KW-1277">Toxin-antitoxin system</keyword>
<keyword evidence="6" id="KW-0460">Magnesium</keyword>
<dbReference type="InterPro" id="IPR050556">
    <property type="entry name" value="Type_II_TA_system_RNase"/>
</dbReference>
<dbReference type="KEGG" id="dmm:dnm_021900"/>
<reference evidence="9" key="1">
    <citation type="journal article" date="2021" name="Microb. Physiol.">
        <title>Proteogenomic Insights into the Physiology of Marine, Sulfate-Reducing, Filamentous Desulfonema limicola and Desulfonema magnum.</title>
        <authorList>
            <person name="Schnaars V."/>
            <person name="Wohlbrand L."/>
            <person name="Scheve S."/>
            <person name="Hinrichs C."/>
            <person name="Reinhardt R."/>
            <person name="Rabus R."/>
        </authorList>
    </citation>
    <scope>NUCLEOTIDE SEQUENCE</scope>
    <source>
        <strain evidence="9">4be13</strain>
    </source>
</reference>
<comment type="cofactor">
    <cofactor evidence="1">
        <name>Mg(2+)</name>
        <dbReference type="ChEBI" id="CHEBI:18420"/>
    </cofactor>
</comment>
<sequence>MKYLLDTCVISEMIRPFPKQQVTDWVEGRDERTLYLSVLTIGEIYKGISKLPESKKKNDIRLWMENDLRRRFEKRILNITEEIAGIWGEIQGKTEKEGRKMPAIDSLIAATAIFHGMTLVTRNTSDIENSGVPVLNPWESDIIL</sequence>
<keyword evidence="3" id="KW-0540">Nuclease</keyword>
<dbReference type="SUPFAM" id="SSF88723">
    <property type="entry name" value="PIN domain-like"/>
    <property type="match status" value="1"/>
</dbReference>
<dbReference type="InterPro" id="IPR029060">
    <property type="entry name" value="PIN-like_dom_sf"/>
</dbReference>
<evidence type="ECO:0000256" key="7">
    <source>
        <dbReference type="ARBA" id="ARBA00038093"/>
    </source>
</evidence>